<dbReference type="FunFam" id="1.10.287.70:FF:000006">
    <property type="entry name" value="Sodium channel protein"/>
    <property type="match status" value="1"/>
</dbReference>
<keyword evidence="15" id="KW-0325">Glycoprotein</keyword>
<feature type="transmembrane region" description="Helical" evidence="22">
    <location>
        <begin position="841"/>
        <end position="865"/>
    </location>
</feature>
<feature type="domain" description="Sodium ion transport-associated" evidence="25">
    <location>
        <begin position="1013"/>
        <end position="1239"/>
    </location>
</feature>
<feature type="compositionally biased region" description="Polar residues" evidence="23">
    <location>
        <begin position="1998"/>
        <end position="2012"/>
    </location>
</feature>
<dbReference type="InterPro" id="IPR010526">
    <property type="entry name" value="Na_trans_assoc_dom"/>
</dbReference>
<keyword evidence="14" id="KW-1015">Disulfide bond</keyword>
<protein>
    <recommendedName>
        <fullName evidence="22">Sodium channel protein</fullName>
    </recommendedName>
</protein>
<dbReference type="GO" id="GO:0086010">
    <property type="term" value="P:membrane depolarization during action potential"/>
    <property type="evidence" value="ECO:0007669"/>
    <property type="project" value="TreeGrafter"/>
</dbReference>
<comment type="function">
    <text evidence="20">Pore-forming subunit of a voltage-gated sodium (Nav) channel that directly mediates the depolarizing phase of action potentials in excitable membranes. Navs, also called VGSCs (voltage-gated sodium channels) or VDSCs (voltage-dependent sodium channels), operate by switching between closed and open conformations depending on the voltage difference across the membrane. In the open conformation they allow Na(+) ions to selectively pass through the pore, along their electrochemical gradient. The influx of Na+ ions provokes membrane depolarization, initiating the propagation of electrical signals throughout cells and tissues.</text>
</comment>
<evidence type="ECO:0000256" key="3">
    <source>
        <dbReference type="ARBA" id="ARBA00022461"/>
    </source>
</evidence>
<dbReference type="InterPro" id="IPR024583">
    <property type="entry name" value="Na_trans_cytopl"/>
</dbReference>
<evidence type="ECO:0000259" key="27">
    <source>
        <dbReference type="Pfam" id="PF24609"/>
    </source>
</evidence>
<evidence type="ECO:0000256" key="21">
    <source>
        <dbReference type="ARBA" id="ARBA00064899"/>
    </source>
</evidence>
<evidence type="ECO:0000259" key="25">
    <source>
        <dbReference type="Pfam" id="PF06512"/>
    </source>
</evidence>
<evidence type="ECO:0000256" key="5">
    <source>
        <dbReference type="ARBA" id="ARBA00022553"/>
    </source>
</evidence>
<name>A0AAV1HNR7_XYRNO</name>
<evidence type="ECO:0000256" key="12">
    <source>
        <dbReference type="ARBA" id="ARBA00023065"/>
    </source>
</evidence>
<proteinExistence type="inferred from homology"/>
<comment type="subcellular location">
    <subcellularLocation>
        <location evidence="1 22">Cell membrane</location>
        <topology evidence="1 22">Multi-pass membrane protein</topology>
    </subcellularLocation>
</comment>
<evidence type="ECO:0000256" key="9">
    <source>
        <dbReference type="ARBA" id="ARBA00022882"/>
    </source>
</evidence>
<dbReference type="Proteomes" id="UP001178508">
    <property type="component" value="Chromosome 24"/>
</dbReference>
<evidence type="ECO:0000259" key="26">
    <source>
        <dbReference type="Pfam" id="PF11933"/>
    </source>
</evidence>
<dbReference type="FunFam" id="1.10.238.10:FF:000002">
    <property type="entry name" value="Sodium channel protein"/>
    <property type="match status" value="1"/>
</dbReference>
<feature type="transmembrane region" description="Helical" evidence="22">
    <location>
        <begin position="1566"/>
        <end position="1584"/>
    </location>
</feature>
<feature type="transmembrane region" description="Helical" evidence="22">
    <location>
        <begin position="241"/>
        <end position="262"/>
    </location>
</feature>
<evidence type="ECO:0000313" key="29">
    <source>
        <dbReference type="Proteomes" id="UP001178508"/>
    </source>
</evidence>
<keyword evidence="12 22" id="KW-0406">Ion transport</keyword>
<keyword evidence="2 22" id="KW-0813">Transport</keyword>
<feature type="compositionally biased region" description="Basic and acidic residues" evidence="23">
    <location>
        <begin position="534"/>
        <end position="546"/>
    </location>
</feature>
<feature type="transmembrane region" description="Helical" evidence="22">
    <location>
        <begin position="1596"/>
        <end position="1614"/>
    </location>
</feature>
<evidence type="ECO:0000256" key="1">
    <source>
        <dbReference type="ARBA" id="ARBA00004651"/>
    </source>
</evidence>
<feature type="transmembrane region" description="Helical" evidence="22">
    <location>
        <begin position="1316"/>
        <end position="1342"/>
    </location>
</feature>
<feature type="compositionally biased region" description="Low complexity" evidence="23">
    <location>
        <begin position="499"/>
        <end position="513"/>
    </location>
</feature>
<comment type="caution">
    <text evidence="22">Lacks conserved residue(s) required for the propagation of feature annotation.</text>
</comment>
<dbReference type="FunFam" id="1.20.120.350:FF:000003">
    <property type="entry name" value="Voltage-dependent sodium channel"/>
    <property type="match status" value="1"/>
</dbReference>
<feature type="compositionally biased region" description="Basic residues" evidence="23">
    <location>
        <begin position="516"/>
        <end position="526"/>
    </location>
</feature>
<feature type="compositionally biased region" description="Basic and acidic residues" evidence="23">
    <location>
        <begin position="1161"/>
        <end position="1171"/>
    </location>
</feature>
<dbReference type="CDD" id="cd23767">
    <property type="entry name" value="IQCD"/>
    <property type="match status" value="1"/>
</dbReference>
<keyword evidence="7" id="KW-0677">Repeat</keyword>
<gene>
    <name evidence="28" type="ORF">XNOV1_A000904</name>
</gene>
<evidence type="ECO:0000256" key="10">
    <source>
        <dbReference type="ARBA" id="ARBA00022989"/>
    </source>
</evidence>
<evidence type="ECO:0000256" key="23">
    <source>
        <dbReference type="SAM" id="MobiDB-lite"/>
    </source>
</evidence>
<keyword evidence="8" id="KW-0832">Ubl conjugation</keyword>
<dbReference type="Gene3D" id="1.10.287.70">
    <property type="match status" value="4"/>
</dbReference>
<keyword evidence="10 22" id="KW-1133">Transmembrane helix</keyword>
<feature type="region of interest" description="Disordered" evidence="23">
    <location>
        <begin position="1148"/>
        <end position="1196"/>
    </location>
</feature>
<comment type="similarity">
    <text evidence="19">Belongs to the sodium channel (TC 1.A.1.10) family. Nav1.4/SCN4A subfamily.</text>
</comment>
<keyword evidence="3 22" id="KW-0894">Sodium channel</keyword>
<keyword evidence="9 22" id="KW-0851">Voltage-gated channel</keyword>
<feature type="domain" description="Ion transport" evidence="24">
    <location>
        <begin position="146"/>
        <end position="454"/>
    </location>
</feature>
<reference evidence="28" key="1">
    <citation type="submission" date="2023-08" db="EMBL/GenBank/DDBJ databases">
        <authorList>
            <person name="Alioto T."/>
            <person name="Alioto T."/>
            <person name="Gomez Garrido J."/>
        </authorList>
    </citation>
    <scope>NUCLEOTIDE SEQUENCE</scope>
</reference>
<feature type="compositionally biased region" description="Basic and acidic residues" evidence="23">
    <location>
        <begin position="2013"/>
        <end position="2038"/>
    </location>
</feature>
<feature type="compositionally biased region" description="Polar residues" evidence="23">
    <location>
        <begin position="1148"/>
        <end position="1157"/>
    </location>
</feature>
<comment type="catalytic activity">
    <reaction evidence="18">
        <text>Na(+)(in) = Na(+)(out)</text>
        <dbReference type="Rhea" id="RHEA:34963"/>
        <dbReference type="ChEBI" id="CHEBI:29101"/>
    </reaction>
</comment>
<dbReference type="FunFam" id="1.20.120.350:FF:000004">
    <property type="entry name" value="Sodium channel protein"/>
    <property type="match status" value="1"/>
</dbReference>
<dbReference type="Pfam" id="PF24609">
    <property type="entry name" value="IQ_SCN5A_C"/>
    <property type="match status" value="1"/>
</dbReference>
<dbReference type="PANTHER" id="PTHR10037:SF278">
    <property type="entry name" value="SODIUM CHANNEL PROTEIN TYPE 2 SUBUNIT ALPHA"/>
    <property type="match status" value="1"/>
</dbReference>
<evidence type="ECO:0000256" key="4">
    <source>
        <dbReference type="ARBA" id="ARBA00022475"/>
    </source>
</evidence>
<evidence type="ECO:0000256" key="17">
    <source>
        <dbReference type="ARBA" id="ARBA00023303"/>
    </source>
</evidence>
<dbReference type="InterPro" id="IPR001696">
    <property type="entry name" value="Na_channel_asu"/>
</dbReference>
<feature type="transmembrane region" description="Helical" evidence="22">
    <location>
        <begin position="268"/>
        <end position="287"/>
    </location>
</feature>
<dbReference type="FunFam" id="1.10.287.70:FF:000001">
    <property type="entry name" value="Sodium channel protein"/>
    <property type="match status" value="1"/>
</dbReference>
<dbReference type="InterPro" id="IPR058542">
    <property type="entry name" value="IQ_SCN5A_C"/>
</dbReference>
<dbReference type="Gene3D" id="1.10.238.10">
    <property type="entry name" value="EF-hand"/>
    <property type="match status" value="1"/>
</dbReference>
<dbReference type="PRINTS" id="PR00170">
    <property type="entry name" value="NACHANNEL"/>
</dbReference>
<sequence>MAQLLVPPGPDSFRPFVPESLAAIERRIAEEEARRPRVDRRSDSDDENGPKPNSDLEAGKSLPFIYGDIPPKLVSTPLEDMDPFYSNQKTFIVLNRGKAIFRFNATPALYILNPFNPLRRVAIRVLVHSYPFIRCLFVCFLDFDSTLFSMLIMFTILTNCAFMTLSNPPEWAKNVEYTFTGIYTFESLIKILARGFCVGKFTFLRDPWNWLDFSVILMAYITEFVNLGNVSALRTFRVLRALKTISVIPGLKTIVGALIQSVKKLSDVMILTVFCLSVFALIGLQLFMGNLRQKCVRVMLNSTINDSAISDDTMFSNYSLMELNTTFVQNVTGVNWTEYINDESNHYYLPGHRDALLCGNGSGAGLCPEGFVCMKAGRNPNYGYTSFDTFSWAFLSLFRLMTQDYWENLYQQTLRAAGKPYMIFFVLVIFLGSFYLVNLILAVVAMAYDEQNQATIEEAQQKEEEFQAMLEQLKRQQEEAQVAAAAATESGEYSGRGGPTSESSSGTSKLSSKSAKERRNRRKKRKQREEEEERGARDKFHKSESEDSIKRSSFRFSIDANRLSYEKRCSSPNQSLLSIRGPLFSPRRNSRASLFSFRGRARDMGSENDFADDEHSTFEESDSRRGSLFLPRRLERRCSAVSQTSLGAPRIMLPANGKMHCTVDCNGVVSLVGGTSVTTSPVGLLLPEGTTTDTELKKRRSGFHQPSMDYLDEPGGRPRAMSVASILTNTMEELEESRQKCPPCWYRFANTCLIWDCCPQWLKIKEIVNMIVMDPFVDLAITICIVLNTLFMAMEYYPMTKEFDNVLSVGNLVFTGIFTAEMCFKIVALDPYYYFQEGWNIFDGIIVSLSLMELGLANVEGLSVLRSFRLLRVFKLAKSWPTLNMLIKIIGNSVGALGNLTLVLAIIVFIFAVVGMQLFGKSYKECVCKISDDCQLPRWHMHDFFHSFLIVFRVLCGEWIETMWDCMEVAGQSMCLIVFMMVMVIGNLVVLNLFLALLLSSFSADNLAATDDDSEMNNLQIAVGRIQRGIAFIKSAVRQFLRSLCFDGSGKGSGLAEESKPLDELHSNGKGNCISNHTAVEITKDPSGVYMTEGNGRPGGGLVVGVGVGGDTTGNYPMEECDYMSFIHNPSLTVTVPIAVGESDFENANTEDFSSDSSDVEGSKEKLDVEPQHLSSSEGSTVDIRPPGDGVDSVELEPEESLDPEACFTEGCVSRFQCCQIDEEGGHYKSWWTLRKTCFIIVEHNWFESFIIFMILLSSGALAFEDIYIEQRRNIKTVLEYADKVFTYVFILEMLLKWVAYGFVKYFTNAWCWLDFLIVDVSLVSLVANALGYSELTAIKSLRTLRALRPLRALSRFEGMRVVVNALLGAIPSIINVLLVCLIFWLIFSIMGVNLFAGKYYHCVNTTTDENIPSSVVNNKSDCLNLANDSARWRNVKINFDNVGAGYLALLQVATFKGWMDIMYAAVDSRNLEEQPEYEVNLYMYLYFVIFIIFGSFFTLNLFIGVIIDNFNQQKKKISQDIFMTEEQKKYYNAMKKLGSKKPQKPIPRPANPFQGFVFDIITKQAFDIVIMILICLNMVTMMVETDDQTPDMDKILYWINLVFIVLFTGECVMKMISLRHYYFTIGWNIFDFVVVILSIVGMFLSKVIEKYFVSPTLFRVIRLARIGRILRLIKGAKGIRTLLFALMMSLPALFNIGLLLFLVMFIYAIFGMSNFAYVKRESGIDDLFNFETFGNSMICLFQITTSAGWDTLLAPILNKREPDCDSQMEHPGNYYKGNCGNPAVGIFFFVSYIIICFLIVVNMYIAVILENFSVATEESAEPLSEDDFEMFYEVWERFDPDATQFMEYSKLSDFADALDPPLRMPKPNMIQLISMDLPMVSGERIHCLDILFAFTKRVLGEGGEMDVLRGQMEERFMASNPSKVSYEPITTTLRRKQEDMSAIIIQRAFRRYMIRLAMKKASALYKEQLKEGIRDPDKDVMVISKFNEISTSDKTDMTPSTASPPSYNSVTKSDKDKYEKENREKENKGKDLKDRKK</sequence>
<evidence type="ECO:0000256" key="6">
    <source>
        <dbReference type="ARBA" id="ARBA00022692"/>
    </source>
</evidence>
<feature type="transmembrane region" description="Helical" evidence="22">
    <location>
        <begin position="1784"/>
        <end position="1810"/>
    </location>
</feature>
<feature type="transmembrane region" description="Helical" evidence="22">
    <location>
        <begin position="886"/>
        <end position="914"/>
    </location>
</feature>
<evidence type="ECO:0000256" key="13">
    <source>
        <dbReference type="ARBA" id="ARBA00023136"/>
    </source>
</evidence>
<keyword evidence="16 22" id="KW-0739">Sodium transport</keyword>
<dbReference type="FunFam" id="1.20.120.350:FF:000002">
    <property type="entry name" value="Sodium channel protein"/>
    <property type="match status" value="1"/>
</dbReference>
<evidence type="ECO:0000256" key="11">
    <source>
        <dbReference type="ARBA" id="ARBA00023053"/>
    </source>
</evidence>
<organism evidence="28 29">
    <name type="scientific">Xyrichtys novacula</name>
    <name type="common">Pearly razorfish</name>
    <name type="synonym">Hemipteronotus novacula</name>
    <dbReference type="NCBI Taxonomy" id="13765"/>
    <lineage>
        <taxon>Eukaryota</taxon>
        <taxon>Metazoa</taxon>
        <taxon>Chordata</taxon>
        <taxon>Craniata</taxon>
        <taxon>Vertebrata</taxon>
        <taxon>Euteleostomi</taxon>
        <taxon>Actinopterygii</taxon>
        <taxon>Neopterygii</taxon>
        <taxon>Teleostei</taxon>
        <taxon>Neoteleostei</taxon>
        <taxon>Acanthomorphata</taxon>
        <taxon>Eupercaria</taxon>
        <taxon>Labriformes</taxon>
        <taxon>Labridae</taxon>
        <taxon>Xyrichtys</taxon>
    </lineage>
</organism>
<dbReference type="InterPro" id="IPR044564">
    <property type="entry name" value="Na_chnl_inactivation_gate"/>
</dbReference>
<feature type="region of interest" description="Disordered" evidence="23">
    <location>
        <begin position="484"/>
        <end position="546"/>
    </location>
</feature>
<dbReference type="SMART" id="SM00015">
    <property type="entry name" value="IQ"/>
    <property type="match status" value="1"/>
</dbReference>
<dbReference type="InterPro" id="IPR000048">
    <property type="entry name" value="IQ_motif_EF-hand-BS"/>
</dbReference>
<feature type="transmembrane region" description="Helical" evidence="22">
    <location>
        <begin position="976"/>
        <end position="999"/>
    </location>
</feature>
<feature type="domain" description="Ion transport" evidence="24">
    <location>
        <begin position="1244"/>
        <end position="1517"/>
    </location>
</feature>
<keyword evidence="29" id="KW-1185">Reference proteome</keyword>
<keyword evidence="4" id="KW-1003">Cell membrane</keyword>
<accession>A0AAV1HNR7</accession>
<evidence type="ECO:0000256" key="22">
    <source>
        <dbReference type="RuleBase" id="RU361132"/>
    </source>
</evidence>
<dbReference type="CDD" id="cd13433">
    <property type="entry name" value="Na_channel_gate"/>
    <property type="match status" value="1"/>
</dbReference>
<feature type="transmembrane region" description="Helical" evidence="22">
    <location>
        <begin position="1626"/>
        <end position="1646"/>
    </location>
</feature>
<evidence type="ECO:0000256" key="14">
    <source>
        <dbReference type="ARBA" id="ARBA00023157"/>
    </source>
</evidence>
<dbReference type="FunFam" id="1.20.120.350:FF:000005">
    <property type="entry name" value="Sodium channel protein"/>
    <property type="match status" value="1"/>
</dbReference>
<evidence type="ECO:0000256" key="18">
    <source>
        <dbReference type="ARBA" id="ARBA00036239"/>
    </source>
</evidence>
<dbReference type="GO" id="GO:0019228">
    <property type="term" value="P:neuronal action potential"/>
    <property type="evidence" value="ECO:0007669"/>
    <property type="project" value="TreeGrafter"/>
</dbReference>
<feature type="transmembrane region" description="Helical" evidence="22">
    <location>
        <begin position="208"/>
        <end position="229"/>
    </location>
</feature>
<comment type="subunit">
    <text evidence="21">Voltage-gated sodium (Nav) channels consist of an ion-conducting alpha subunit which is functional on its own associated with regulatory beta subunits.</text>
</comment>
<dbReference type="Pfam" id="PF06512">
    <property type="entry name" value="Na_trans_assoc"/>
    <property type="match status" value="1"/>
</dbReference>
<feature type="transmembrane region" description="Helical" evidence="22">
    <location>
        <begin position="1362"/>
        <end position="1388"/>
    </location>
</feature>
<dbReference type="Gene3D" id="1.20.5.1190">
    <property type="entry name" value="iswi atpase"/>
    <property type="match status" value="1"/>
</dbReference>
<feature type="region of interest" description="Disordered" evidence="23">
    <location>
        <begin position="1992"/>
        <end position="2038"/>
    </location>
</feature>
<feature type="domain" description="SCN5A-like C-terminal IQ motif" evidence="27">
    <location>
        <begin position="1932"/>
        <end position="1964"/>
    </location>
</feature>
<evidence type="ECO:0000256" key="7">
    <source>
        <dbReference type="ARBA" id="ARBA00022737"/>
    </source>
</evidence>
<feature type="transmembrane region" description="Helical" evidence="22">
    <location>
        <begin position="809"/>
        <end position="829"/>
    </location>
</feature>
<feature type="transmembrane region" description="Helical" evidence="22">
    <location>
        <begin position="776"/>
        <end position="797"/>
    </location>
</feature>
<evidence type="ECO:0000256" key="19">
    <source>
        <dbReference type="ARBA" id="ARBA00038083"/>
    </source>
</evidence>
<dbReference type="Pfam" id="PF00520">
    <property type="entry name" value="Ion_trans"/>
    <property type="match status" value="4"/>
</dbReference>
<dbReference type="InterPro" id="IPR027359">
    <property type="entry name" value="Volt_channel_dom_sf"/>
</dbReference>
<dbReference type="GO" id="GO:0001518">
    <property type="term" value="C:voltage-gated sodium channel complex"/>
    <property type="evidence" value="ECO:0007669"/>
    <property type="project" value="UniProtKB-UniRule"/>
</dbReference>
<dbReference type="InterPro" id="IPR043203">
    <property type="entry name" value="VGCC_Ca_Na"/>
</dbReference>
<feature type="transmembrane region" description="Helical" evidence="22">
    <location>
        <begin position="1246"/>
        <end position="1264"/>
    </location>
</feature>
<evidence type="ECO:0000256" key="20">
    <source>
        <dbReference type="ARBA" id="ARBA00055248"/>
    </source>
</evidence>
<dbReference type="EMBL" id="OY660887">
    <property type="protein sequence ID" value="CAJ1087618.1"/>
    <property type="molecule type" value="Genomic_DNA"/>
</dbReference>
<evidence type="ECO:0000256" key="8">
    <source>
        <dbReference type="ARBA" id="ARBA00022843"/>
    </source>
</evidence>
<feature type="transmembrane region" description="Helical" evidence="22">
    <location>
        <begin position="1485"/>
        <end position="1508"/>
    </location>
</feature>
<dbReference type="PANTHER" id="PTHR10037">
    <property type="entry name" value="VOLTAGE-GATED CATION CHANNEL CALCIUM AND SODIUM"/>
    <property type="match status" value="1"/>
</dbReference>
<keyword evidence="5" id="KW-0597">Phosphoprotein</keyword>
<dbReference type="PROSITE" id="PS50096">
    <property type="entry name" value="IQ"/>
    <property type="match status" value="1"/>
</dbReference>
<feature type="transmembrane region" description="Helical" evidence="22">
    <location>
        <begin position="1683"/>
        <end position="1711"/>
    </location>
</feature>
<dbReference type="Pfam" id="PF11933">
    <property type="entry name" value="Na_trans_cytopl"/>
    <property type="match status" value="1"/>
</dbReference>
<keyword evidence="6 22" id="KW-0812">Transmembrane</keyword>
<feature type="transmembrane region" description="Helical" evidence="22">
    <location>
        <begin position="421"/>
        <end position="448"/>
    </location>
</feature>
<evidence type="ECO:0000256" key="15">
    <source>
        <dbReference type="ARBA" id="ARBA00023180"/>
    </source>
</evidence>
<feature type="region of interest" description="Disordered" evidence="23">
    <location>
        <begin position="31"/>
        <end position="61"/>
    </location>
</feature>
<feature type="transmembrane region" description="Helical" evidence="22">
    <location>
        <begin position="1285"/>
        <end position="1304"/>
    </location>
</feature>
<dbReference type="Gene3D" id="1.20.120.350">
    <property type="entry name" value="Voltage-gated potassium channels. Chain C"/>
    <property type="match status" value="4"/>
</dbReference>
<feature type="domain" description="Voltage-gated Na+ ion channel cytoplasmic" evidence="26">
    <location>
        <begin position="575"/>
        <end position="725"/>
    </location>
</feature>
<feature type="domain" description="Ion transport" evidence="24">
    <location>
        <begin position="1565"/>
        <end position="1820"/>
    </location>
</feature>
<evidence type="ECO:0000259" key="24">
    <source>
        <dbReference type="Pfam" id="PF00520"/>
    </source>
</evidence>
<evidence type="ECO:0000313" key="28">
    <source>
        <dbReference type="EMBL" id="CAJ1087618.1"/>
    </source>
</evidence>
<keyword evidence="13 22" id="KW-0472">Membrane</keyword>
<feature type="compositionally biased region" description="Basic and acidic residues" evidence="23">
    <location>
        <begin position="31"/>
        <end position="43"/>
    </location>
</feature>
<evidence type="ECO:0000256" key="16">
    <source>
        <dbReference type="ARBA" id="ARBA00023201"/>
    </source>
</evidence>
<evidence type="ECO:0000256" key="2">
    <source>
        <dbReference type="ARBA" id="ARBA00022448"/>
    </source>
</evidence>
<dbReference type="InterPro" id="IPR005821">
    <property type="entry name" value="Ion_trans_dom"/>
</dbReference>
<feature type="domain" description="Ion transport" evidence="24">
    <location>
        <begin position="775"/>
        <end position="1005"/>
    </location>
</feature>
<dbReference type="SUPFAM" id="SSF81324">
    <property type="entry name" value="Voltage-gated potassium channels"/>
    <property type="match status" value="4"/>
</dbReference>
<dbReference type="GO" id="GO:0005248">
    <property type="term" value="F:voltage-gated sodium channel activity"/>
    <property type="evidence" value="ECO:0007669"/>
    <property type="project" value="InterPro"/>
</dbReference>
<comment type="function">
    <text evidence="22">Mediates the voltage-dependent sodium ion permeability of excitable membranes. Assuming opened or closed conformations in response to the voltage difference across the membrane, the protein forms a sodium-selective channel through which Na(+) ions may pass in accordance with their electrochemical gradient.</text>
</comment>
<keyword evidence="11 22" id="KW-0915">Sodium</keyword>
<keyword evidence="17 22" id="KW-0407">Ion channel</keyword>